<dbReference type="Proteomes" id="UP000694620">
    <property type="component" value="Chromosome 9"/>
</dbReference>
<evidence type="ECO:0000313" key="4">
    <source>
        <dbReference type="Proteomes" id="UP000694620"/>
    </source>
</evidence>
<dbReference type="Ensembl" id="ENSECRT00000008423.1">
    <property type="protein sequence ID" value="ENSECRP00000008289.1"/>
    <property type="gene ID" value="ENSECRG00000005542.1"/>
</dbReference>
<sequence length="524" mass="59231">MANPCCLPILPCQEVQNICLIQTSSGPCLRGYFRNKQVSIKLLSIHSVYQSTWNQCLREVSLAVQIKSNKLLAPLGIYNCPMFLGIASDWMGGGSLHSLLYEHLVYPELPFPLLLRIFLEVAEGLHHLHSLSPPLVHQALKPTNVLLDMKFHAKVCDFGLSHWRRLNVSHERNVLCTRDQVYLSPQIHKGQAPSVKDDVYSYGLIVWETVRRRIPFEDICQPQELVSCVLRGIRPSTGEDFISASVPHRNILVHLITRCWSPDKDSRPEVRECVADLQRILDTFSPDMISRAVLQLQERAMKSCVNQANQVLHIDMNNLEISCHPTGTKMDINKTVPLEIPKTALCSLPTPDYFMRNSRNPNIPRCLAQDGAIQSSENKSCYCSGLFPPKPDCRMAAGLSRQTSSTSYCQMNPHQHFQQQKSFGENGNYTLGYRRLLLGHRESIIRGMTEGRLNYILDLLRSRQALPREDYEYIKAALTISAKTRSLLDTCQFLGEGVAQLVVQTLGLVTQEGCSSQPIFKITY</sequence>
<evidence type="ECO:0000313" key="3">
    <source>
        <dbReference type="Ensembl" id="ENSECRP00000008289.1"/>
    </source>
</evidence>
<dbReference type="Pfam" id="PF07714">
    <property type="entry name" value="PK_Tyr_Ser-Thr"/>
    <property type="match status" value="1"/>
</dbReference>
<dbReference type="PANTHER" id="PTHR44329:SF143">
    <property type="entry name" value="RECEPTOR INTERACTING SERINE_THREONINE KINASE 2"/>
    <property type="match status" value="1"/>
</dbReference>
<dbReference type="GO" id="GO:0004706">
    <property type="term" value="F:JUN kinase kinase kinase activity"/>
    <property type="evidence" value="ECO:0007669"/>
    <property type="project" value="TreeGrafter"/>
</dbReference>
<dbReference type="InterPro" id="IPR001315">
    <property type="entry name" value="CARD"/>
</dbReference>
<dbReference type="Pfam" id="PF00619">
    <property type="entry name" value="CARD"/>
    <property type="match status" value="1"/>
</dbReference>
<dbReference type="PROSITE" id="PS50011">
    <property type="entry name" value="PROTEIN_KINASE_DOM"/>
    <property type="match status" value="1"/>
</dbReference>
<dbReference type="Gene3D" id="1.10.510.10">
    <property type="entry name" value="Transferase(Phosphotransferase) domain 1"/>
    <property type="match status" value="1"/>
</dbReference>
<evidence type="ECO:0008006" key="5">
    <source>
        <dbReference type="Google" id="ProtNLM"/>
    </source>
</evidence>
<evidence type="ECO:0000259" key="2">
    <source>
        <dbReference type="PROSITE" id="PS50209"/>
    </source>
</evidence>
<keyword evidence="4" id="KW-1185">Reference proteome</keyword>
<dbReference type="GO" id="GO:0042981">
    <property type="term" value="P:regulation of apoptotic process"/>
    <property type="evidence" value="ECO:0007669"/>
    <property type="project" value="InterPro"/>
</dbReference>
<dbReference type="InterPro" id="IPR001245">
    <property type="entry name" value="Ser-Thr/Tyr_kinase_cat_dom"/>
</dbReference>
<name>A0A8C4S1U7_ERPCA</name>
<gene>
    <name evidence="3" type="primary">si:dkey-181f22.4</name>
</gene>
<dbReference type="GO" id="GO:0005524">
    <property type="term" value="F:ATP binding"/>
    <property type="evidence" value="ECO:0007669"/>
    <property type="project" value="InterPro"/>
</dbReference>
<dbReference type="InterPro" id="IPR051681">
    <property type="entry name" value="Ser/Thr_Kinases-Pseudokinases"/>
</dbReference>
<dbReference type="AlphaFoldDB" id="A0A8C4S1U7"/>
<dbReference type="GeneTree" id="ENSGT00940000156113"/>
<feature type="domain" description="CARD" evidence="2">
    <location>
        <begin position="429"/>
        <end position="506"/>
    </location>
</feature>
<dbReference type="InterPro" id="IPR011029">
    <property type="entry name" value="DEATH-like_dom_sf"/>
</dbReference>
<protein>
    <recommendedName>
        <fullName evidence="5">Receptor-interacting serine/threonine-protein kinase 2</fullName>
    </recommendedName>
</protein>
<evidence type="ECO:0000259" key="1">
    <source>
        <dbReference type="PROSITE" id="PS50011"/>
    </source>
</evidence>
<reference evidence="3" key="2">
    <citation type="submission" date="2025-08" db="UniProtKB">
        <authorList>
            <consortium name="Ensembl"/>
        </authorList>
    </citation>
    <scope>IDENTIFICATION</scope>
</reference>
<organism evidence="3 4">
    <name type="scientific">Erpetoichthys calabaricus</name>
    <name type="common">Rope fish</name>
    <name type="synonym">Calamoichthys calabaricus</name>
    <dbReference type="NCBI Taxonomy" id="27687"/>
    <lineage>
        <taxon>Eukaryota</taxon>
        <taxon>Metazoa</taxon>
        <taxon>Chordata</taxon>
        <taxon>Craniata</taxon>
        <taxon>Vertebrata</taxon>
        <taxon>Euteleostomi</taxon>
        <taxon>Actinopterygii</taxon>
        <taxon>Polypteriformes</taxon>
        <taxon>Polypteridae</taxon>
        <taxon>Erpetoichthys</taxon>
    </lineage>
</organism>
<dbReference type="InterPro" id="IPR000719">
    <property type="entry name" value="Prot_kinase_dom"/>
</dbReference>
<feature type="domain" description="Protein kinase" evidence="1">
    <location>
        <begin position="1"/>
        <end position="281"/>
    </location>
</feature>
<proteinExistence type="predicted"/>
<reference evidence="3" key="3">
    <citation type="submission" date="2025-09" db="UniProtKB">
        <authorList>
            <consortium name="Ensembl"/>
        </authorList>
    </citation>
    <scope>IDENTIFICATION</scope>
</reference>
<dbReference type="SUPFAM" id="SSF47986">
    <property type="entry name" value="DEATH domain"/>
    <property type="match status" value="1"/>
</dbReference>
<dbReference type="PANTHER" id="PTHR44329">
    <property type="entry name" value="SERINE/THREONINE-PROTEIN KINASE TNNI3K-RELATED"/>
    <property type="match status" value="1"/>
</dbReference>
<accession>A0A8C4S1U7</accession>
<dbReference type="InterPro" id="IPR011009">
    <property type="entry name" value="Kinase-like_dom_sf"/>
</dbReference>
<dbReference type="Gene3D" id="1.10.533.10">
    <property type="entry name" value="Death Domain, Fas"/>
    <property type="match status" value="1"/>
</dbReference>
<dbReference type="SUPFAM" id="SSF56112">
    <property type="entry name" value="Protein kinase-like (PK-like)"/>
    <property type="match status" value="1"/>
</dbReference>
<dbReference type="PROSITE" id="PS50209">
    <property type="entry name" value="CARD"/>
    <property type="match status" value="1"/>
</dbReference>
<reference evidence="3" key="1">
    <citation type="submission" date="2021-06" db="EMBL/GenBank/DDBJ databases">
        <authorList>
            <consortium name="Wellcome Sanger Institute Data Sharing"/>
        </authorList>
    </citation>
    <scope>NUCLEOTIDE SEQUENCE [LARGE SCALE GENOMIC DNA]</scope>
</reference>